<dbReference type="Gene3D" id="3.20.20.140">
    <property type="entry name" value="Metal-dependent hydrolases"/>
    <property type="match status" value="1"/>
</dbReference>
<name>A0A7C9TL77_9BURK</name>
<proteinExistence type="predicted"/>
<evidence type="ECO:0000313" key="2">
    <source>
        <dbReference type="EMBL" id="NDY93201.1"/>
    </source>
</evidence>
<evidence type="ECO:0000313" key="3">
    <source>
        <dbReference type="Proteomes" id="UP000484255"/>
    </source>
</evidence>
<dbReference type="RefSeq" id="WP_163459250.1">
    <property type="nucleotide sequence ID" value="NZ_JAAGOH010000030.1"/>
</dbReference>
<dbReference type="Proteomes" id="UP000484255">
    <property type="component" value="Unassembled WGS sequence"/>
</dbReference>
<dbReference type="InterPro" id="IPR032466">
    <property type="entry name" value="Metal_Hydrolase"/>
</dbReference>
<dbReference type="Pfam" id="PF04909">
    <property type="entry name" value="Amidohydro_2"/>
    <property type="match status" value="1"/>
</dbReference>
<evidence type="ECO:0000259" key="1">
    <source>
        <dbReference type="Pfam" id="PF04909"/>
    </source>
</evidence>
<keyword evidence="3" id="KW-1185">Reference proteome</keyword>
<dbReference type="AlphaFoldDB" id="A0A7C9TL77"/>
<comment type="caution">
    <text evidence="2">The sequence shown here is derived from an EMBL/GenBank/DDBJ whole genome shotgun (WGS) entry which is preliminary data.</text>
</comment>
<keyword evidence="2" id="KW-0378">Hydrolase</keyword>
<feature type="domain" description="Amidohydrolase-related" evidence="1">
    <location>
        <begin position="19"/>
        <end position="304"/>
    </location>
</feature>
<dbReference type="InterPro" id="IPR052358">
    <property type="entry name" value="Aro_Compnd_Degr_Hydrolases"/>
</dbReference>
<sequence length="304" mass="32517">MSALPTPVPPLTLPALATDTHVHIFDPEAVPYDPQRRYTPAAAPVPALQVHLQRLGLGRVVLVQPSVYGADNRALLRAIQALGPERARGVVVLDLAGGAPTAQALGTMGSQGVRGLRLNFEVAHQREPARVLAALDQARQALQGSGWHLQVHGAASLLPLLAQAQPTLGLPLVLDHLGGLLRQPGAAHSPDWAGQWEALRRLLDSGAVWVKLSAFYRCADGGPGHPALAPWVQALLAGWPERLVWGSDWPHTSGGAQRDARDPLAIEPFQTPDLAATLATLQAWCPPGAWQRLMVDNPAQLYRF</sequence>
<protein>
    <submittedName>
        <fullName evidence="2">Amidohydrolase family protein</fullName>
    </submittedName>
</protein>
<dbReference type="SUPFAM" id="SSF51556">
    <property type="entry name" value="Metallo-dependent hydrolases"/>
    <property type="match status" value="1"/>
</dbReference>
<gene>
    <name evidence="2" type="ORF">G3A44_18565</name>
</gene>
<reference evidence="2 3" key="1">
    <citation type="submission" date="2020-02" db="EMBL/GenBank/DDBJ databases">
        <title>Ideonella bacterium strain TBM-1.</title>
        <authorList>
            <person name="Chen W.-M."/>
        </authorList>
    </citation>
    <scope>NUCLEOTIDE SEQUENCE [LARGE SCALE GENOMIC DNA]</scope>
    <source>
        <strain evidence="2 3">TBM-1</strain>
    </source>
</reference>
<dbReference type="PANTHER" id="PTHR35563:SF2">
    <property type="entry name" value="BARREL METAL-DEPENDENT HYDROLASE, PUTATIVE (AFU_ORTHOLOGUE AFUA_1G16240)-RELATED"/>
    <property type="match status" value="1"/>
</dbReference>
<organism evidence="2 3">
    <name type="scientific">Ideonella livida</name>
    <dbReference type="NCBI Taxonomy" id="2707176"/>
    <lineage>
        <taxon>Bacteria</taxon>
        <taxon>Pseudomonadati</taxon>
        <taxon>Pseudomonadota</taxon>
        <taxon>Betaproteobacteria</taxon>
        <taxon>Burkholderiales</taxon>
        <taxon>Sphaerotilaceae</taxon>
        <taxon>Ideonella</taxon>
    </lineage>
</organism>
<accession>A0A7C9TL77</accession>
<dbReference type="InterPro" id="IPR006680">
    <property type="entry name" value="Amidohydro-rel"/>
</dbReference>
<dbReference type="GO" id="GO:0016787">
    <property type="term" value="F:hydrolase activity"/>
    <property type="evidence" value="ECO:0007669"/>
    <property type="project" value="UniProtKB-KW"/>
</dbReference>
<dbReference type="PANTHER" id="PTHR35563">
    <property type="entry name" value="BARREL METAL-DEPENDENT HYDROLASE, PUTATIVE (AFU_ORTHOLOGUE AFUA_1G16240)-RELATED"/>
    <property type="match status" value="1"/>
</dbReference>
<dbReference type="EMBL" id="JAAGOH010000030">
    <property type="protein sequence ID" value="NDY93201.1"/>
    <property type="molecule type" value="Genomic_DNA"/>
</dbReference>